<reference evidence="3 4" key="2">
    <citation type="submission" date="2018-11" db="EMBL/GenBank/DDBJ databases">
        <authorList>
            <consortium name="Pathogen Informatics"/>
        </authorList>
    </citation>
    <scope>NUCLEOTIDE SEQUENCE [LARGE SCALE GENOMIC DNA]</scope>
</reference>
<reference evidence="5" key="1">
    <citation type="submission" date="2016-06" db="UniProtKB">
        <authorList>
            <consortium name="WormBaseParasite"/>
        </authorList>
    </citation>
    <scope>IDENTIFICATION</scope>
</reference>
<feature type="domain" description="Protein kinase" evidence="2">
    <location>
        <begin position="26"/>
        <end position="343"/>
    </location>
</feature>
<dbReference type="PROSITE" id="PS00107">
    <property type="entry name" value="PROTEIN_KINASE_ATP"/>
    <property type="match status" value="1"/>
</dbReference>
<dbReference type="GO" id="GO:0004672">
    <property type="term" value="F:protein kinase activity"/>
    <property type="evidence" value="ECO:0007669"/>
    <property type="project" value="InterPro"/>
</dbReference>
<dbReference type="EMBL" id="UZAM01019658">
    <property type="protein sequence ID" value="VDP53202.1"/>
    <property type="molecule type" value="Genomic_DNA"/>
</dbReference>
<evidence type="ECO:0000256" key="1">
    <source>
        <dbReference type="PROSITE-ProRule" id="PRU10141"/>
    </source>
</evidence>
<sequence>MARFFSGSFPSEALLIKEGDILEGRWVVGIILGSGNFGAVYEVRDKHTNLRRALKIGSKTGGYMSLETETYILKALSKKQKKHTCEYVTSGKFRDLRYLIMSIAGRNLADLKRAVLEHRFSLNTTVRLGIQCIEAIKEIHEIGFVHRDIKPTNFAIGISGEDARNVYILDFGLARRYRAKDSQLVPARKRVTFRGTVRYASVNAHHHRDLGPCDDLWSMLYMLIEFRLCRLPWQHMNNEKDVGELKDHMKAKELLRDLPAEFYLIYHALVYMKYEDTPDYEWFIDKLKGVMKARGYNQQSPYDWEEGGDSYRHTLKVPIPEYPYASQIAAAEDVQRDSSSNSE</sequence>
<dbReference type="PANTHER" id="PTHR11909">
    <property type="entry name" value="CASEIN KINASE-RELATED"/>
    <property type="match status" value="1"/>
</dbReference>
<dbReference type="InterPro" id="IPR011009">
    <property type="entry name" value="Kinase-like_dom_sf"/>
</dbReference>
<keyword evidence="1" id="KW-0067">ATP-binding</keyword>
<dbReference type="InterPro" id="IPR017441">
    <property type="entry name" value="Protein_kinase_ATP_BS"/>
</dbReference>
<proteinExistence type="predicted"/>
<protein>
    <submittedName>
        <fullName evidence="5">Protein kinase domain-containing protein</fullName>
    </submittedName>
</protein>
<organism evidence="5">
    <name type="scientific">Soboliphyme baturini</name>
    <dbReference type="NCBI Taxonomy" id="241478"/>
    <lineage>
        <taxon>Eukaryota</taxon>
        <taxon>Metazoa</taxon>
        <taxon>Ecdysozoa</taxon>
        <taxon>Nematoda</taxon>
        <taxon>Enoplea</taxon>
        <taxon>Dorylaimia</taxon>
        <taxon>Dioctophymatida</taxon>
        <taxon>Dioctophymatoidea</taxon>
        <taxon>Soboliphymatidae</taxon>
        <taxon>Soboliphyme</taxon>
    </lineage>
</organism>
<dbReference type="PROSITE" id="PS50011">
    <property type="entry name" value="PROTEIN_KINASE_DOM"/>
    <property type="match status" value="1"/>
</dbReference>
<dbReference type="SMART" id="SM00220">
    <property type="entry name" value="S_TKc"/>
    <property type="match status" value="1"/>
</dbReference>
<feature type="binding site" evidence="1">
    <location>
        <position position="55"/>
    </location>
    <ligand>
        <name>ATP</name>
        <dbReference type="ChEBI" id="CHEBI:30616"/>
    </ligand>
</feature>
<dbReference type="OrthoDB" id="5979581at2759"/>
<dbReference type="WBParaSite" id="SBAD_0001339701-mRNA-1">
    <property type="protein sequence ID" value="SBAD_0001339701-mRNA-1"/>
    <property type="gene ID" value="SBAD_0001339701"/>
</dbReference>
<dbReference type="InterPro" id="IPR000719">
    <property type="entry name" value="Prot_kinase_dom"/>
</dbReference>
<dbReference type="Proteomes" id="UP000270296">
    <property type="component" value="Unassembled WGS sequence"/>
</dbReference>
<dbReference type="Pfam" id="PF00069">
    <property type="entry name" value="Pkinase"/>
    <property type="match status" value="1"/>
</dbReference>
<evidence type="ECO:0000313" key="5">
    <source>
        <dbReference type="WBParaSite" id="SBAD_0001339701-mRNA-1"/>
    </source>
</evidence>
<dbReference type="SUPFAM" id="SSF56112">
    <property type="entry name" value="Protein kinase-like (PK-like)"/>
    <property type="match status" value="1"/>
</dbReference>
<dbReference type="Gene3D" id="1.10.510.10">
    <property type="entry name" value="Transferase(Phosphotransferase) domain 1"/>
    <property type="match status" value="1"/>
</dbReference>
<evidence type="ECO:0000259" key="2">
    <source>
        <dbReference type="PROSITE" id="PS50011"/>
    </source>
</evidence>
<keyword evidence="4" id="KW-1185">Reference proteome</keyword>
<name>A0A183JAT4_9BILA</name>
<dbReference type="AlphaFoldDB" id="A0A183JAT4"/>
<dbReference type="InterPro" id="IPR050235">
    <property type="entry name" value="CK1_Ser-Thr_kinase"/>
</dbReference>
<evidence type="ECO:0000313" key="4">
    <source>
        <dbReference type="Proteomes" id="UP000270296"/>
    </source>
</evidence>
<gene>
    <name evidence="3" type="ORF">SBAD_LOCUS12982</name>
</gene>
<dbReference type="GO" id="GO:0005524">
    <property type="term" value="F:ATP binding"/>
    <property type="evidence" value="ECO:0007669"/>
    <property type="project" value="UniProtKB-UniRule"/>
</dbReference>
<keyword evidence="1" id="KW-0547">Nucleotide-binding</keyword>
<accession>A0A183JAT4</accession>
<evidence type="ECO:0000313" key="3">
    <source>
        <dbReference type="EMBL" id="VDP53202.1"/>
    </source>
</evidence>